<evidence type="ECO:0000313" key="1">
    <source>
        <dbReference type="EMBL" id="KAH7917444.1"/>
    </source>
</evidence>
<gene>
    <name evidence="1" type="ORF">BV22DRAFT_936571</name>
</gene>
<proteinExistence type="predicted"/>
<name>A0ACB8AW17_9AGAM</name>
<comment type="caution">
    <text evidence="1">The sequence shown here is derived from an EMBL/GenBank/DDBJ whole genome shotgun (WGS) entry which is preliminary data.</text>
</comment>
<accession>A0ACB8AW17</accession>
<sequence length="273" mass="30469">MNRRLASNSISALVFLCWEICITFKDEVELIWKKPWKSLVKWLFLVTRYVGLTSLIGSLYISFGGNHPEASCRGFLVMMVTTSQTLVSLVELIFALRVHALYDRDRRMALFLAFLVIAGFIVAVVGLSSTVPRTKFDNRCGVTHIDSPMASFSFVFTITEGILLLLTISRCLWTLQTTRQSAPVLTLLIRDGSLGFLVVTSVLLPMSIVMVADRGKFVSWVTPWVNAVLSAAVSISFHCLGYYLEASHEGMQIDHQYATPIPGRLSSTPSHRE</sequence>
<dbReference type="EMBL" id="MU267060">
    <property type="protein sequence ID" value="KAH7917444.1"/>
    <property type="molecule type" value="Genomic_DNA"/>
</dbReference>
<evidence type="ECO:0000313" key="2">
    <source>
        <dbReference type="Proteomes" id="UP000790709"/>
    </source>
</evidence>
<keyword evidence="2" id="KW-1185">Reference proteome</keyword>
<dbReference type="Proteomes" id="UP000790709">
    <property type="component" value="Unassembled WGS sequence"/>
</dbReference>
<protein>
    <submittedName>
        <fullName evidence="1">Uncharacterized protein</fullName>
    </submittedName>
</protein>
<reference evidence="1" key="1">
    <citation type="journal article" date="2021" name="New Phytol.">
        <title>Evolutionary innovations through gain and loss of genes in the ectomycorrhizal Boletales.</title>
        <authorList>
            <person name="Wu G."/>
            <person name="Miyauchi S."/>
            <person name="Morin E."/>
            <person name="Kuo A."/>
            <person name="Drula E."/>
            <person name="Varga T."/>
            <person name="Kohler A."/>
            <person name="Feng B."/>
            <person name="Cao Y."/>
            <person name="Lipzen A."/>
            <person name="Daum C."/>
            <person name="Hundley H."/>
            <person name="Pangilinan J."/>
            <person name="Johnson J."/>
            <person name="Barry K."/>
            <person name="LaButti K."/>
            <person name="Ng V."/>
            <person name="Ahrendt S."/>
            <person name="Min B."/>
            <person name="Choi I.G."/>
            <person name="Park H."/>
            <person name="Plett J.M."/>
            <person name="Magnuson J."/>
            <person name="Spatafora J.W."/>
            <person name="Nagy L.G."/>
            <person name="Henrissat B."/>
            <person name="Grigoriev I.V."/>
            <person name="Yang Z.L."/>
            <person name="Xu J."/>
            <person name="Martin F.M."/>
        </authorList>
    </citation>
    <scope>NUCLEOTIDE SEQUENCE</scope>
    <source>
        <strain evidence="1">KUC20120723A-06</strain>
    </source>
</reference>
<organism evidence="1 2">
    <name type="scientific">Leucogyrophana mollusca</name>
    <dbReference type="NCBI Taxonomy" id="85980"/>
    <lineage>
        <taxon>Eukaryota</taxon>
        <taxon>Fungi</taxon>
        <taxon>Dikarya</taxon>
        <taxon>Basidiomycota</taxon>
        <taxon>Agaricomycotina</taxon>
        <taxon>Agaricomycetes</taxon>
        <taxon>Agaricomycetidae</taxon>
        <taxon>Boletales</taxon>
        <taxon>Boletales incertae sedis</taxon>
        <taxon>Leucogyrophana</taxon>
    </lineage>
</organism>